<organism evidence="1 2">
    <name type="scientific">Hyaloscypha hepaticicola</name>
    <dbReference type="NCBI Taxonomy" id="2082293"/>
    <lineage>
        <taxon>Eukaryota</taxon>
        <taxon>Fungi</taxon>
        <taxon>Dikarya</taxon>
        <taxon>Ascomycota</taxon>
        <taxon>Pezizomycotina</taxon>
        <taxon>Leotiomycetes</taxon>
        <taxon>Helotiales</taxon>
        <taxon>Hyaloscyphaceae</taxon>
        <taxon>Hyaloscypha</taxon>
    </lineage>
</organism>
<proteinExistence type="predicted"/>
<accession>A0A2J6Q6S3</accession>
<dbReference type="OrthoDB" id="202825at2759"/>
<dbReference type="Proteomes" id="UP000235672">
    <property type="component" value="Unassembled WGS sequence"/>
</dbReference>
<gene>
    <name evidence="1" type="ORF">NA56DRAFT_748294</name>
</gene>
<name>A0A2J6Q6S3_9HELO</name>
<dbReference type="EMBL" id="KZ613479">
    <property type="protein sequence ID" value="PMD21941.1"/>
    <property type="molecule type" value="Genomic_DNA"/>
</dbReference>
<keyword evidence="2" id="KW-1185">Reference proteome</keyword>
<sequence length="537" mass="59231">MAPKESFIIKMPYSPSLAPAINSATQAGIFKGSRAAESASKQVVPAKITGHFSQSQLALALAIQKVKPEALSTSGNIKNGQPIIVDGLRYVDTCEFWKDQYTKIHLEKKALEDKVQMLEHERQKPLMNIHDQGDHRNHEITSSRALEGYREVSCTEKEPFRKRPSSAVEDIAGDQGQNYMDSSPSADNCLRMSTYVLRLGRQRSNLEKAAKDSSTLDDVNILAKNILQTLTTLESALTNTCLPLKLLRSDSEDHRSSMLIQQVMHQVKISYMACFNSTTELCLTIPGRARMPEIVYRMVMFFKKALMLLHMLGELQVEYEASQACQGPRHKRSRLEEREYIVSKTLAASLASIAHDMEWKGGQCGHADLLEGMLFCIMEQTGRLLSEAVFAEHVATSDNPGNISKLGDPVPSGSIEHESRYIVQILQAALGGTTRRKAIAQVLNFGTSSSVGQAHAAAIAPRSSASPADLLSKAKKLLQSTLVKSAVGGPDLETLRLPTPPMQEAELITDVDEEIEKYGSEWLVHSVWGIIGWDMIA</sequence>
<reference evidence="1 2" key="1">
    <citation type="submission" date="2016-05" db="EMBL/GenBank/DDBJ databases">
        <title>A degradative enzymes factory behind the ericoid mycorrhizal symbiosis.</title>
        <authorList>
            <consortium name="DOE Joint Genome Institute"/>
            <person name="Martino E."/>
            <person name="Morin E."/>
            <person name="Grelet G."/>
            <person name="Kuo A."/>
            <person name="Kohler A."/>
            <person name="Daghino S."/>
            <person name="Barry K."/>
            <person name="Choi C."/>
            <person name="Cichocki N."/>
            <person name="Clum A."/>
            <person name="Copeland A."/>
            <person name="Hainaut M."/>
            <person name="Haridas S."/>
            <person name="Labutti K."/>
            <person name="Lindquist E."/>
            <person name="Lipzen A."/>
            <person name="Khouja H.-R."/>
            <person name="Murat C."/>
            <person name="Ohm R."/>
            <person name="Olson A."/>
            <person name="Spatafora J."/>
            <person name="Veneault-Fourrey C."/>
            <person name="Henrissat B."/>
            <person name="Grigoriev I."/>
            <person name="Martin F."/>
            <person name="Perotto S."/>
        </authorList>
    </citation>
    <scope>NUCLEOTIDE SEQUENCE [LARGE SCALE GENOMIC DNA]</scope>
    <source>
        <strain evidence="1 2">UAMH 7357</strain>
    </source>
</reference>
<evidence type="ECO:0000313" key="1">
    <source>
        <dbReference type="EMBL" id="PMD21941.1"/>
    </source>
</evidence>
<evidence type="ECO:0000313" key="2">
    <source>
        <dbReference type="Proteomes" id="UP000235672"/>
    </source>
</evidence>
<protein>
    <submittedName>
        <fullName evidence="1">Uncharacterized protein</fullName>
    </submittedName>
</protein>
<dbReference type="AlphaFoldDB" id="A0A2J6Q6S3"/>